<dbReference type="PANTHER" id="PTHR24096:SF422">
    <property type="entry name" value="BCDNA.GH02901"/>
    <property type="match status" value="1"/>
</dbReference>
<dbReference type="Proteomes" id="UP000076871">
    <property type="component" value="Unassembled WGS sequence"/>
</dbReference>
<dbReference type="STRING" id="1314785.A0A165DGM0"/>
<dbReference type="GeneID" id="63829845"/>
<evidence type="ECO:0000259" key="2">
    <source>
        <dbReference type="Pfam" id="PF13193"/>
    </source>
</evidence>
<evidence type="ECO:0000313" key="3">
    <source>
        <dbReference type="EMBL" id="KZT04841.1"/>
    </source>
</evidence>
<dbReference type="Pfam" id="PF00501">
    <property type="entry name" value="AMP-binding"/>
    <property type="match status" value="1"/>
</dbReference>
<dbReference type="InterPro" id="IPR000873">
    <property type="entry name" value="AMP-dep_synth/lig_dom"/>
</dbReference>
<dbReference type="RefSeq" id="XP_040762581.1">
    <property type="nucleotide sequence ID" value="XM_040912817.1"/>
</dbReference>
<dbReference type="InterPro" id="IPR025110">
    <property type="entry name" value="AMP-bd_C"/>
</dbReference>
<dbReference type="EMBL" id="KV427634">
    <property type="protein sequence ID" value="KZT04841.1"/>
    <property type="molecule type" value="Genomic_DNA"/>
</dbReference>
<evidence type="ECO:0000313" key="4">
    <source>
        <dbReference type="Proteomes" id="UP000076871"/>
    </source>
</evidence>
<dbReference type="FunCoup" id="A0A165DGM0">
    <property type="interactions" value="340"/>
</dbReference>
<dbReference type="InterPro" id="IPR042099">
    <property type="entry name" value="ANL_N_sf"/>
</dbReference>
<dbReference type="PANTHER" id="PTHR24096">
    <property type="entry name" value="LONG-CHAIN-FATTY-ACID--COA LIGASE"/>
    <property type="match status" value="1"/>
</dbReference>
<sequence length="574" mass="62356">MTIFESPAPAQFVPPLDDVTLPQFILDDVQHRLRPTRPTGTPCLIEEEIGRELFLEEVRTRTDAFARTLNAKWGIGKDDVVALCSPNHIDYPIAIWAAHRLGAIAALISPALTSSELVYHLQIAQPSLLIAHADNLTTALDAASSVGLPPSRVLVFGERDGQYQSMNALISHGGLLPPIVEYTMAPGEAREKIAVLCFSSGTTGKPKAVAVSHYNIICNVMQCATHLRLGDNSIPWDEQRFRPGDKCAAVLPLYHIYGIVSNLHFCLYSGMSVVIVQKYSHEGLLRSIERLRITHLFLVPPQVLLFCKSPATKKYDLSSVRFCIVAAAPLTAELTAQFLEVFPDIQLGQGYGLTETCAAVTLWPISQKVGTPGSAGQLISGTQAKVVKSDGSLAGVGEPGELYVKGGQVVLGYYRNEEATKEAFSPDGWFRTGDEVVFKENGDVFITDRIKELIKVKGFQVAPAELEGHLLGHAHVADVGVIGVPDAFAGELPLAFVVLQPKIAARVQADAAFATEVQASIFKHVADAKTHYKWLAGGIVFIEAIPKNPSGKILRRMLRERAKALRVPAVRARL</sequence>
<dbReference type="InterPro" id="IPR045851">
    <property type="entry name" value="AMP-bd_C_sf"/>
</dbReference>
<feature type="domain" description="AMP-dependent synthetase/ligase" evidence="1">
    <location>
        <begin position="41"/>
        <end position="414"/>
    </location>
</feature>
<dbReference type="AlphaFoldDB" id="A0A165DGM0"/>
<evidence type="ECO:0000259" key="1">
    <source>
        <dbReference type="Pfam" id="PF00501"/>
    </source>
</evidence>
<dbReference type="OrthoDB" id="6509636at2759"/>
<proteinExistence type="predicted"/>
<dbReference type="GO" id="GO:0016405">
    <property type="term" value="F:CoA-ligase activity"/>
    <property type="evidence" value="ECO:0007669"/>
    <property type="project" value="TreeGrafter"/>
</dbReference>
<dbReference type="Gene3D" id="3.40.50.12780">
    <property type="entry name" value="N-terminal domain of ligase-like"/>
    <property type="match status" value="1"/>
</dbReference>
<accession>A0A165DGM0</accession>
<gene>
    <name evidence="3" type="ORF">LAESUDRAFT_760854</name>
</gene>
<feature type="domain" description="AMP-binding enzyme C-terminal" evidence="2">
    <location>
        <begin position="465"/>
        <end position="552"/>
    </location>
</feature>
<dbReference type="InterPro" id="IPR020845">
    <property type="entry name" value="AMP-binding_CS"/>
</dbReference>
<keyword evidence="3" id="KW-0436">Ligase</keyword>
<dbReference type="CDD" id="cd05911">
    <property type="entry name" value="Firefly_Luc_like"/>
    <property type="match status" value="1"/>
</dbReference>
<dbReference type="Pfam" id="PF13193">
    <property type="entry name" value="AMP-binding_C"/>
    <property type="match status" value="1"/>
</dbReference>
<keyword evidence="4" id="KW-1185">Reference proteome</keyword>
<dbReference type="Gene3D" id="3.30.300.30">
    <property type="match status" value="1"/>
</dbReference>
<dbReference type="SUPFAM" id="SSF56801">
    <property type="entry name" value="Acetyl-CoA synthetase-like"/>
    <property type="match status" value="1"/>
</dbReference>
<reference evidence="3 4" key="1">
    <citation type="journal article" date="2016" name="Mol. Biol. Evol.">
        <title>Comparative Genomics of Early-Diverging Mushroom-Forming Fungi Provides Insights into the Origins of Lignocellulose Decay Capabilities.</title>
        <authorList>
            <person name="Nagy L.G."/>
            <person name="Riley R."/>
            <person name="Tritt A."/>
            <person name="Adam C."/>
            <person name="Daum C."/>
            <person name="Floudas D."/>
            <person name="Sun H."/>
            <person name="Yadav J.S."/>
            <person name="Pangilinan J."/>
            <person name="Larsson K.H."/>
            <person name="Matsuura K."/>
            <person name="Barry K."/>
            <person name="Labutti K."/>
            <person name="Kuo R."/>
            <person name="Ohm R.A."/>
            <person name="Bhattacharya S.S."/>
            <person name="Shirouzu T."/>
            <person name="Yoshinaga Y."/>
            <person name="Martin F.M."/>
            <person name="Grigoriev I.V."/>
            <person name="Hibbett D.S."/>
        </authorList>
    </citation>
    <scope>NUCLEOTIDE SEQUENCE [LARGE SCALE GENOMIC DNA]</scope>
    <source>
        <strain evidence="3 4">93-53</strain>
    </source>
</reference>
<organism evidence="3 4">
    <name type="scientific">Laetiporus sulphureus 93-53</name>
    <dbReference type="NCBI Taxonomy" id="1314785"/>
    <lineage>
        <taxon>Eukaryota</taxon>
        <taxon>Fungi</taxon>
        <taxon>Dikarya</taxon>
        <taxon>Basidiomycota</taxon>
        <taxon>Agaricomycotina</taxon>
        <taxon>Agaricomycetes</taxon>
        <taxon>Polyporales</taxon>
        <taxon>Laetiporus</taxon>
    </lineage>
</organism>
<dbReference type="InParanoid" id="A0A165DGM0"/>
<dbReference type="PROSITE" id="PS00455">
    <property type="entry name" value="AMP_BINDING"/>
    <property type="match status" value="1"/>
</dbReference>
<name>A0A165DGM0_9APHY</name>
<protein>
    <submittedName>
        <fullName evidence="3">Phenylacetyl-CoA ligase</fullName>
    </submittedName>
</protein>